<dbReference type="Proteomes" id="UP000324222">
    <property type="component" value="Unassembled WGS sequence"/>
</dbReference>
<proteinExistence type="predicted"/>
<dbReference type="AlphaFoldDB" id="A0A5B7F7I9"/>
<reference evidence="1 2" key="1">
    <citation type="submission" date="2019-05" db="EMBL/GenBank/DDBJ databases">
        <title>Another draft genome of Portunus trituberculatus and its Hox gene families provides insights of decapod evolution.</title>
        <authorList>
            <person name="Jeong J.-H."/>
            <person name="Song I."/>
            <person name="Kim S."/>
            <person name="Choi T."/>
            <person name="Kim D."/>
            <person name="Ryu S."/>
            <person name="Kim W."/>
        </authorList>
    </citation>
    <scope>NUCLEOTIDE SEQUENCE [LARGE SCALE GENOMIC DNA]</scope>
    <source>
        <tissue evidence="1">Muscle</tissue>
    </source>
</reference>
<evidence type="ECO:0000313" key="1">
    <source>
        <dbReference type="EMBL" id="MPC41286.1"/>
    </source>
</evidence>
<dbReference type="PROSITE" id="PS51257">
    <property type="entry name" value="PROKAR_LIPOPROTEIN"/>
    <property type="match status" value="1"/>
</dbReference>
<comment type="caution">
    <text evidence="1">The sequence shown here is derived from an EMBL/GenBank/DDBJ whole genome shotgun (WGS) entry which is preliminary data.</text>
</comment>
<dbReference type="EMBL" id="VSRR010004996">
    <property type="protein sequence ID" value="MPC41286.1"/>
    <property type="molecule type" value="Genomic_DNA"/>
</dbReference>
<accession>A0A5B7F7I9</accession>
<gene>
    <name evidence="1" type="ORF">E2C01_034873</name>
</gene>
<name>A0A5B7F7I9_PORTR</name>
<evidence type="ECO:0000313" key="2">
    <source>
        <dbReference type="Proteomes" id="UP000324222"/>
    </source>
</evidence>
<keyword evidence="2" id="KW-1185">Reference proteome</keyword>
<sequence length="63" mass="6773">MAFRTPQYSYILLVSTLLSGIISCSAAMLTNIPQHSAPGTPSHHLALAFFTTLPFSVTLPKPN</sequence>
<protein>
    <submittedName>
        <fullName evidence="1">Uncharacterized protein</fullName>
    </submittedName>
</protein>
<organism evidence="1 2">
    <name type="scientific">Portunus trituberculatus</name>
    <name type="common">Swimming crab</name>
    <name type="synonym">Neptunus trituberculatus</name>
    <dbReference type="NCBI Taxonomy" id="210409"/>
    <lineage>
        <taxon>Eukaryota</taxon>
        <taxon>Metazoa</taxon>
        <taxon>Ecdysozoa</taxon>
        <taxon>Arthropoda</taxon>
        <taxon>Crustacea</taxon>
        <taxon>Multicrustacea</taxon>
        <taxon>Malacostraca</taxon>
        <taxon>Eumalacostraca</taxon>
        <taxon>Eucarida</taxon>
        <taxon>Decapoda</taxon>
        <taxon>Pleocyemata</taxon>
        <taxon>Brachyura</taxon>
        <taxon>Eubrachyura</taxon>
        <taxon>Portunoidea</taxon>
        <taxon>Portunidae</taxon>
        <taxon>Portuninae</taxon>
        <taxon>Portunus</taxon>
    </lineage>
</organism>